<dbReference type="Proteomes" id="UP001596997">
    <property type="component" value="Unassembled WGS sequence"/>
</dbReference>
<evidence type="ECO:0000259" key="8">
    <source>
        <dbReference type="PROSITE" id="PS50072"/>
    </source>
</evidence>
<reference evidence="10" key="1">
    <citation type="journal article" date="2019" name="Int. J. Syst. Evol. Microbiol.">
        <title>The Global Catalogue of Microorganisms (GCM) 10K type strain sequencing project: providing services to taxonomists for standard genome sequencing and annotation.</title>
        <authorList>
            <consortium name="The Broad Institute Genomics Platform"/>
            <consortium name="The Broad Institute Genome Sequencing Center for Infectious Disease"/>
            <person name="Wu L."/>
            <person name="Ma J."/>
        </authorList>
    </citation>
    <scope>NUCLEOTIDE SEQUENCE [LARGE SCALE GENOMIC DNA]</scope>
    <source>
        <strain evidence="10">CCUG 62114</strain>
    </source>
</reference>
<dbReference type="InterPro" id="IPR046357">
    <property type="entry name" value="PPIase_dom_sf"/>
</dbReference>
<evidence type="ECO:0000256" key="1">
    <source>
        <dbReference type="ARBA" id="ARBA00000971"/>
    </source>
</evidence>
<dbReference type="Gene3D" id="3.10.50.40">
    <property type="match status" value="1"/>
</dbReference>
<evidence type="ECO:0000256" key="2">
    <source>
        <dbReference type="ARBA" id="ARBA00007365"/>
    </source>
</evidence>
<proteinExistence type="inferred from homology"/>
<dbReference type="CDD" id="cd00317">
    <property type="entry name" value="cyclophilin"/>
    <property type="match status" value="1"/>
</dbReference>
<dbReference type="InterPro" id="IPR029000">
    <property type="entry name" value="Cyclophilin-like_dom_sf"/>
</dbReference>
<evidence type="ECO:0000256" key="3">
    <source>
        <dbReference type="ARBA" id="ARBA00013194"/>
    </source>
</evidence>
<keyword evidence="4 6" id="KW-0697">Rotamase</keyword>
<dbReference type="SUPFAM" id="SSF50891">
    <property type="entry name" value="Cyclophilin-like"/>
    <property type="match status" value="1"/>
</dbReference>
<dbReference type="SUPFAM" id="SSF54534">
    <property type="entry name" value="FKBP-like"/>
    <property type="match status" value="1"/>
</dbReference>
<dbReference type="PANTHER" id="PTHR45625">
    <property type="entry name" value="PEPTIDYL-PROLYL CIS-TRANS ISOMERASE-RELATED"/>
    <property type="match status" value="1"/>
</dbReference>
<dbReference type="EC" id="5.2.1.8" evidence="3 6"/>
<accession>A0ABW3I247</accession>
<dbReference type="InterPro" id="IPR044666">
    <property type="entry name" value="Cyclophilin_A-like"/>
</dbReference>
<dbReference type="PROSITE" id="PS50059">
    <property type="entry name" value="FKBP_PPIASE"/>
    <property type="match status" value="1"/>
</dbReference>
<protein>
    <recommendedName>
        <fullName evidence="3 6">peptidylprolyl isomerase</fullName>
        <ecNumber evidence="3 6">5.2.1.8</ecNumber>
    </recommendedName>
</protein>
<dbReference type="GO" id="GO:0016853">
    <property type="term" value="F:isomerase activity"/>
    <property type="evidence" value="ECO:0007669"/>
    <property type="project" value="UniProtKB-KW"/>
</dbReference>
<feature type="domain" description="PPIase cyclophilin-type" evidence="8">
    <location>
        <begin position="36"/>
        <end position="168"/>
    </location>
</feature>
<keyword evidence="5 6" id="KW-0413">Isomerase</keyword>
<dbReference type="Gene3D" id="2.40.100.10">
    <property type="entry name" value="Cyclophilin-like"/>
    <property type="match status" value="1"/>
</dbReference>
<dbReference type="PROSITE" id="PS00170">
    <property type="entry name" value="CSA_PPIASE_1"/>
    <property type="match status" value="1"/>
</dbReference>
<comment type="caution">
    <text evidence="9">The sequence shown here is derived from an EMBL/GenBank/DDBJ whole genome shotgun (WGS) entry which is preliminary data.</text>
</comment>
<evidence type="ECO:0000256" key="4">
    <source>
        <dbReference type="ARBA" id="ARBA00023110"/>
    </source>
</evidence>
<evidence type="ECO:0000256" key="6">
    <source>
        <dbReference type="PROSITE-ProRule" id="PRU00277"/>
    </source>
</evidence>
<evidence type="ECO:0000313" key="10">
    <source>
        <dbReference type="Proteomes" id="UP001596997"/>
    </source>
</evidence>
<dbReference type="InterPro" id="IPR020892">
    <property type="entry name" value="Cyclophilin-type_PPIase_CS"/>
</dbReference>
<feature type="domain" description="PPIase FKBP-type" evidence="7">
    <location>
        <begin position="252"/>
        <end position="359"/>
    </location>
</feature>
<dbReference type="PROSITE" id="PS50072">
    <property type="entry name" value="CSA_PPIASE_2"/>
    <property type="match status" value="1"/>
</dbReference>
<dbReference type="InterPro" id="IPR001179">
    <property type="entry name" value="PPIase_FKBP_dom"/>
</dbReference>
<dbReference type="Pfam" id="PF00254">
    <property type="entry name" value="FKBP_C"/>
    <property type="match status" value="1"/>
</dbReference>
<dbReference type="PROSITE" id="PS51257">
    <property type="entry name" value="PROKAR_LIPOPROTEIN"/>
    <property type="match status" value="1"/>
</dbReference>
<dbReference type="EMBL" id="JBHTJM010000008">
    <property type="protein sequence ID" value="MFD0963931.1"/>
    <property type="molecule type" value="Genomic_DNA"/>
</dbReference>
<comment type="catalytic activity">
    <reaction evidence="1 6">
        <text>[protein]-peptidylproline (omega=180) = [protein]-peptidylproline (omega=0)</text>
        <dbReference type="Rhea" id="RHEA:16237"/>
        <dbReference type="Rhea" id="RHEA-COMP:10747"/>
        <dbReference type="Rhea" id="RHEA-COMP:10748"/>
        <dbReference type="ChEBI" id="CHEBI:83833"/>
        <dbReference type="ChEBI" id="CHEBI:83834"/>
        <dbReference type="EC" id="5.2.1.8"/>
    </reaction>
</comment>
<evidence type="ECO:0000256" key="5">
    <source>
        <dbReference type="ARBA" id="ARBA00023235"/>
    </source>
</evidence>
<dbReference type="InterPro" id="IPR002130">
    <property type="entry name" value="Cyclophilin-type_PPIase_dom"/>
</dbReference>
<evidence type="ECO:0000313" key="9">
    <source>
        <dbReference type="EMBL" id="MFD0963931.1"/>
    </source>
</evidence>
<sequence length="364" mass="40045">MKLLILSLFFALSSCQKDQHPNLEDGMYAEIVTDKGTIMCQLEFEKTPITVANFVSLAEGTNQSVKEEYKGKKYYNGLKFHRVIKDFMIQGGDPLGTGSGDPGYKFKDEFNDSLVHSGPGILSMANSGPKTNGSQFFITHKATPWLNNKHTVFGHVVSGQNVVDSIAQNDIMKAVNIIRKGKAAKKFDAAKIFDSHFAEEKKAQAEKEARVAKVKEETLALFAKHKANAETLESGVQIAFLTKGNNPKPETGAKVPVNYAGYLAKDGTLFDSNSKALEEKYEMLNPMKVQRNMYDKPVPMDYSPAARLIQGFRDGLLAMAPGDKALVFIPSHLGYGERGGGPIPPNSDLVFELEIENESPTEEK</sequence>
<gene>
    <name evidence="9" type="ORF">ACFQ1O_07950</name>
</gene>
<dbReference type="RefSeq" id="WP_377715149.1">
    <property type="nucleotide sequence ID" value="NZ_JBHTJM010000008.1"/>
</dbReference>
<comment type="similarity">
    <text evidence="2">Belongs to the cyclophilin-type PPIase family.</text>
</comment>
<name>A0ABW3I247_9FLAO</name>
<dbReference type="PRINTS" id="PR00153">
    <property type="entry name" value="CSAPPISMRASE"/>
</dbReference>
<keyword evidence="10" id="KW-1185">Reference proteome</keyword>
<evidence type="ECO:0000259" key="7">
    <source>
        <dbReference type="PROSITE" id="PS50059"/>
    </source>
</evidence>
<dbReference type="Pfam" id="PF00160">
    <property type="entry name" value="Pro_isomerase"/>
    <property type="match status" value="1"/>
</dbReference>
<dbReference type="PANTHER" id="PTHR45625:SF4">
    <property type="entry name" value="PEPTIDYLPROLYL ISOMERASE DOMAIN AND WD REPEAT-CONTAINING PROTEIN 1"/>
    <property type="match status" value="1"/>
</dbReference>
<organism evidence="9 10">
    <name type="scientific">Pseudofulvibacter geojedonensis</name>
    <dbReference type="NCBI Taxonomy" id="1123758"/>
    <lineage>
        <taxon>Bacteria</taxon>
        <taxon>Pseudomonadati</taxon>
        <taxon>Bacteroidota</taxon>
        <taxon>Flavobacteriia</taxon>
        <taxon>Flavobacteriales</taxon>
        <taxon>Flavobacteriaceae</taxon>
        <taxon>Pseudofulvibacter</taxon>
    </lineage>
</organism>